<dbReference type="EMBL" id="JWIY01000001">
    <property type="protein sequence ID" value="KIC79095.1"/>
    <property type="molecule type" value="Genomic_DNA"/>
</dbReference>
<gene>
    <name evidence="1" type="ORF">RN79_02780</name>
</gene>
<dbReference type="AlphaFoldDB" id="A0A0C1K7R6"/>
<sequence length="79" mass="9307">MKEYLLTNLDKFHTTDLGKVRLQKHLLLREENPVLWAKGFIQRSETKISHKKKNFYVSDNYIVLAINTSSYTIITGHKE</sequence>
<evidence type="ECO:0000313" key="1">
    <source>
        <dbReference type="EMBL" id="KIC79095.1"/>
    </source>
</evidence>
<comment type="caution">
    <text evidence="1">The sequence shown here is derived from an EMBL/GenBank/DDBJ whole genome shotgun (WGS) entry which is preliminary data.</text>
</comment>
<dbReference type="OrthoDB" id="5325609at2"/>
<organism evidence="1 2">
    <name type="scientific">Streptococcus constellatus</name>
    <dbReference type="NCBI Taxonomy" id="76860"/>
    <lineage>
        <taxon>Bacteria</taxon>
        <taxon>Bacillati</taxon>
        <taxon>Bacillota</taxon>
        <taxon>Bacilli</taxon>
        <taxon>Lactobacillales</taxon>
        <taxon>Streptococcaceae</taxon>
        <taxon>Streptococcus</taxon>
        <taxon>Streptococcus anginosus group</taxon>
    </lineage>
</organism>
<evidence type="ECO:0008006" key="3">
    <source>
        <dbReference type="Google" id="ProtNLM"/>
    </source>
</evidence>
<proteinExistence type="predicted"/>
<name>A0A0C1K7R6_STRCV</name>
<dbReference type="Proteomes" id="UP000031339">
    <property type="component" value="Unassembled WGS sequence"/>
</dbReference>
<reference evidence="1 2" key="1">
    <citation type="submission" date="2014-12" db="EMBL/GenBank/DDBJ databases">
        <title>Partial genome sequence of Streptococcus constellatus KCOM 1650 (= ChDC B144).</title>
        <authorList>
            <person name="Kook J.-K."/>
            <person name="Park S.-N."/>
            <person name="Lim Y.K."/>
            <person name="Jo E."/>
        </authorList>
    </citation>
    <scope>NUCLEOTIDE SEQUENCE [LARGE SCALE GENOMIC DNA]</scope>
    <source>
        <strain evidence="1 2">KCOM 1650</strain>
    </source>
</reference>
<protein>
    <recommendedName>
        <fullName evidence="3">DUF3781 domain-containing protein</fullName>
    </recommendedName>
</protein>
<accession>A0A0C1K7R6</accession>
<evidence type="ECO:0000313" key="2">
    <source>
        <dbReference type="Proteomes" id="UP000031339"/>
    </source>
</evidence>
<dbReference type="Pfam" id="PF12636">
    <property type="entry name" value="DUF3781"/>
    <property type="match status" value="1"/>
</dbReference>
<dbReference type="InterPro" id="IPR024229">
    <property type="entry name" value="DUF3781"/>
</dbReference>